<dbReference type="EMBL" id="JAPVEA010000007">
    <property type="protein sequence ID" value="KAJ5444716.1"/>
    <property type="molecule type" value="Genomic_DNA"/>
</dbReference>
<proteinExistence type="predicted"/>
<accession>A0AAD6G2A3</accession>
<gene>
    <name evidence="2" type="ORF">N7458_008588</name>
</gene>
<reference evidence="2" key="2">
    <citation type="journal article" date="2023" name="IMA Fungus">
        <title>Comparative genomic study of the Penicillium genus elucidates a diverse pangenome and 15 lateral gene transfer events.</title>
        <authorList>
            <person name="Petersen C."/>
            <person name="Sorensen T."/>
            <person name="Nielsen M.R."/>
            <person name="Sondergaard T.E."/>
            <person name="Sorensen J.L."/>
            <person name="Fitzpatrick D.A."/>
            <person name="Frisvad J.C."/>
            <person name="Nielsen K.L."/>
        </authorList>
    </citation>
    <scope>NUCLEOTIDE SEQUENCE</scope>
    <source>
        <strain evidence="2">IBT 16125</strain>
    </source>
</reference>
<feature type="region of interest" description="Disordered" evidence="1">
    <location>
        <begin position="73"/>
        <end position="98"/>
    </location>
</feature>
<dbReference type="RefSeq" id="XP_056764796.1">
    <property type="nucleotide sequence ID" value="XM_056911970.1"/>
</dbReference>
<dbReference type="Proteomes" id="UP001213681">
    <property type="component" value="Unassembled WGS sequence"/>
</dbReference>
<name>A0AAD6G2A3_9EURO</name>
<evidence type="ECO:0000313" key="3">
    <source>
        <dbReference type="Proteomes" id="UP001213681"/>
    </source>
</evidence>
<dbReference type="AlphaFoldDB" id="A0AAD6G2A3"/>
<sequence length="98" mass="11235">MTQARPNAGNYERAEAWKGMVKIKFKIKRTAQRTIPLHNKFQTPQMTDIFSKNNEQRTEIATPNMQWLGALEGTENGEWDGGWAGKRQQKGLEAKTDQ</sequence>
<evidence type="ECO:0000313" key="2">
    <source>
        <dbReference type="EMBL" id="KAJ5444716.1"/>
    </source>
</evidence>
<dbReference type="GeneID" id="81602213"/>
<reference evidence="2" key="1">
    <citation type="submission" date="2022-12" db="EMBL/GenBank/DDBJ databases">
        <authorList>
            <person name="Petersen C."/>
        </authorList>
    </citation>
    <scope>NUCLEOTIDE SEQUENCE</scope>
    <source>
        <strain evidence="2">IBT 16125</strain>
    </source>
</reference>
<organism evidence="2 3">
    <name type="scientific">Penicillium daleae</name>
    <dbReference type="NCBI Taxonomy" id="63821"/>
    <lineage>
        <taxon>Eukaryota</taxon>
        <taxon>Fungi</taxon>
        <taxon>Dikarya</taxon>
        <taxon>Ascomycota</taxon>
        <taxon>Pezizomycotina</taxon>
        <taxon>Eurotiomycetes</taxon>
        <taxon>Eurotiomycetidae</taxon>
        <taxon>Eurotiales</taxon>
        <taxon>Aspergillaceae</taxon>
        <taxon>Penicillium</taxon>
    </lineage>
</organism>
<comment type="caution">
    <text evidence="2">The sequence shown here is derived from an EMBL/GenBank/DDBJ whole genome shotgun (WGS) entry which is preliminary data.</text>
</comment>
<evidence type="ECO:0000256" key="1">
    <source>
        <dbReference type="SAM" id="MobiDB-lite"/>
    </source>
</evidence>
<keyword evidence="3" id="KW-1185">Reference proteome</keyword>
<protein>
    <submittedName>
        <fullName evidence="2">Uncharacterized protein</fullName>
    </submittedName>
</protein>